<dbReference type="PANTHER" id="PTHR43806">
    <property type="entry name" value="PEPTIDASE S8"/>
    <property type="match status" value="1"/>
</dbReference>
<evidence type="ECO:0000256" key="3">
    <source>
        <dbReference type="ARBA" id="ARBA00022801"/>
    </source>
</evidence>
<dbReference type="EMBL" id="MTSU01000038">
    <property type="protein sequence ID" value="ONF90597.1"/>
    <property type="molecule type" value="Genomic_DNA"/>
</dbReference>
<dbReference type="InterPro" id="IPR000209">
    <property type="entry name" value="Peptidase_S8/S53_dom"/>
</dbReference>
<proteinExistence type="inferred from homology"/>
<keyword evidence="3 5" id="KW-0378">Hydrolase</keyword>
<evidence type="ECO:0000256" key="5">
    <source>
        <dbReference type="PROSITE-ProRule" id="PRU01240"/>
    </source>
</evidence>
<evidence type="ECO:0000256" key="4">
    <source>
        <dbReference type="ARBA" id="ARBA00022825"/>
    </source>
</evidence>
<feature type="active site" description="Charge relay system" evidence="5">
    <location>
        <position position="487"/>
    </location>
</feature>
<dbReference type="GO" id="GO:0006508">
    <property type="term" value="P:proteolysis"/>
    <property type="evidence" value="ECO:0007669"/>
    <property type="project" value="UniProtKB-KW"/>
</dbReference>
<dbReference type="Proteomes" id="UP000189337">
    <property type="component" value="Unassembled WGS sequence"/>
</dbReference>
<evidence type="ECO:0000256" key="2">
    <source>
        <dbReference type="ARBA" id="ARBA00022670"/>
    </source>
</evidence>
<dbReference type="Gene3D" id="3.40.50.200">
    <property type="entry name" value="Peptidase S8/S53 domain"/>
    <property type="match status" value="1"/>
</dbReference>
<organism evidence="7 8">
    <name type="scientific">Leptospira santarosai</name>
    <dbReference type="NCBI Taxonomy" id="28183"/>
    <lineage>
        <taxon>Bacteria</taxon>
        <taxon>Pseudomonadati</taxon>
        <taxon>Spirochaetota</taxon>
        <taxon>Spirochaetia</taxon>
        <taxon>Leptospirales</taxon>
        <taxon>Leptospiraceae</taxon>
        <taxon>Leptospira</taxon>
    </lineage>
</organism>
<dbReference type="SUPFAM" id="SSF52743">
    <property type="entry name" value="Subtilisin-like"/>
    <property type="match status" value="1"/>
</dbReference>
<keyword evidence="2 5" id="KW-0645">Protease</keyword>
<keyword evidence="4 5" id="KW-0720">Serine protease</keyword>
<protein>
    <recommendedName>
        <fullName evidence="6">Peptidase S8/S53 domain-containing protein</fullName>
    </recommendedName>
</protein>
<dbReference type="PROSITE" id="PS51892">
    <property type="entry name" value="SUBTILASE"/>
    <property type="match status" value="1"/>
</dbReference>
<feature type="active site" description="Charge relay system" evidence="5">
    <location>
        <position position="287"/>
    </location>
</feature>
<accession>A0AB73MD92</accession>
<reference evidence="7 8" key="1">
    <citation type="submission" date="2017-01" db="EMBL/GenBank/DDBJ databases">
        <title>Comparative genomic analysis of Brazilian Leptospira santarosai.</title>
        <authorList>
            <person name="Moreno L.Z."/>
            <person name="Miraglia F."/>
            <person name="Kremer F.S."/>
            <person name="Eslabao M.R."/>
            <person name="Lilenbaum W."/>
            <person name="Dellagostin O.A."/>
            <person name="Moreno A.M."/>
        </authorList>
    </citation>
    <scope>NUCLEOTIDE SEQUENCE [LARGE SCALE GENOMIC DNA]</scope>
    <source>
        <strain evidence="7 8">M52/8-19</strain>
    </source>
</reference>
<feature type="active site" description="Charge relay system" evidence="5">
    <location>
        <position position="258"/>
    </location>
</feature>
<comment type="similarity">
    <text evidence="1 5">Belongs to the peptidase S8 family.</text>
</comment>
<dbReference type="Pfam" id="PF00082">
    <property type="entry name" value="Peptidase_S8"/>
    <property type="match status" value="1"/>
</dbReference>
<dbReference type="InterPro" id="IPR050131">
    <property type="entry name" value="Peptidase_S8_subtilisin-like"/>
</dbReference>
<dbReference type="InterPro" id="IPR036852">
    <property type="entry name" value="Peptidase_S8/S53_dom_sf"/>
</dbReference>
<evidence type="ECO:0000313" key="7">
    <source>
        <dbReference type="EMBL" id="ONF90597.1"/>
    </source>
</evidence>
<dbReference type="InterPro" id="IPR034074">
    <property type="entry name" value="Y4bN_pept_dom"/>
</dbReference>
<name>A0AB73MD92_9LEPT</name>
<dbReference type="RefSeq" id="WP_046944088.1">
    <property type="nucleotide sequence ID" value="NZ_MTSU01000038.1"/>
</dbReference>
<evidence type="ECO:0000259" key="6">
    <source>
        <dbReference type="Pfam" id="PF00082"/>
    </source>
</evidence>
<feature type="domain" description="Peptidase S8/S53" evidence="6">
    <location>
        <begin position="253"/>
        <end position="524"/>
    </location>
</feature>
<dbReference type="AlphaFoldDB" id="A0AB73MD92"/>
<dbReference type="PANTHER" id="PTHR43806:SF11">
    <property type="entry name" value="CEREVISIN-RELATED"/>
    <property type="match status" value="1"/>
</dbReference>
<gene>
    <name evidence="7" type="ORF">BWD14_19535</name>
</gene>
<comment type="caution">
    <text evidence="7">The sequence shown here is derived from an EMBL/GenBank/DDBJ whole genome shotgun (WGS) entry which is preliminary data.</text>
</comment>
<evidence type="ECO:0000313" key="8">
    <source>
        <dbReference type="Proteomes" id="UP000189337"/>
    </source>
</evidence>
<dbReference type="CDD" id="cd04847">
    <property type="entry name" value="Peptidases_S8_Subtilisin_like_2"/>
    <property type="match status" value="1"/>
</dbReference>
<evidence type="ECO:0000256" key="1">
    <source>
        <dbReference type="ARBA" id="ARBA00011073"/>
    </source>
</evidence>
<sequence length="775" mass="87347">MENKNLPIRIFYKRKQDDRLTEGGGSPNEPQWVLTSNELQFRASDLTEKINNIQKDPKKSKTIPTIIDVSIKEEAIAKSHRPMIESLFIGDGNESNLIELNSGNELLFSINNINHFDKIRRNLSNFEYNKKAISAIEEIVAFSPYVDDKARNSEILKVKLFNFNDKRLNDSLVNTLSEFCKERKIKFKEKSYTKSLSVFRLEKFSDEAFNELIQLDGIVSLEPMPFVTVDLQSLAHQSSVAIKIPVADKQYPTIGFLDSGIANIPHLNPWIKDVSSPYPESELNKDHGTFCAGITVYGNELQGLGGIGLDGCYLFDASVVPNLEKTRMTEDELIDNIKEVIQTFASKIKIWNMSVGTNEEAKSNSFSDFGKVLDELQDNHNIIIVKSAGNCRNFLSGLDPSRISRPADSVHALVVGSVAQSKNLGDISDINHRSPFSRVGPGPGFITKPELVHYGGNGHPDVTGKLIANGVFSFAPTGNLTTNIGTSFATPRVTACLAHLQHTIANSDDLLFLKTLLIHSARYPKEIQSELEQKVKELGFGLPGEIDDIIYNDPYEISLIYRDELPKGGFIEMMNFPFPDNLIDQGIYTGQIFITLCAKPLLAQRQGREYIQSDLSIKFGTYEKILKRDTTKKNIRNPIGKENPHNVLLKNLYSKKNTNKGMRETKLIEYEGKFHPIKKYIVDLREMTQANKEKILSSNNKWYLHIEGLYRHHIESKAAVSGEKLAIPFCLMITIKDPDKKINIYDRVSQQLTEQQFVHTPISINSNVDVRTETS</sequence>
<dbReference type="GO" id="GO:0004252">
    <property type="term" value="F:serine-type endopeptidase activity"/>
    <property type="evidence" value="ECO:0007669"/>
    <property type="project" value="UniProtKB-UniRule"/>
</dbReference>